<accession>A0AAV7RU25</accession>
<name>A0AAV7RU25_PLEWA</name>
<gene>
    <name evidence="2" type="ORF">NDU88_007190</name>
</gene>
<comment type="caution">
    <text evidence="2">The sequence shown here is derived from an EMBL/GenBank/DDBJ whole genome shotgun (WGS) entry which is preliminary data.</text>
</comment>
<protein>
    <submittedName>
        <fullName evidence="2">Uncharacterized protein</fullName>
    </submittedName>
</protein>
<keyword evidence="3" id="KW-1185">Reference proteome</keyword>
<dbReference type="AlphaFoldDB" id="A0AAV7RU25"/>
<organism evidence="2 3">
    <name type="scientific">Pleurodeles waltl</name>
    <name type="common">Iberian ribbed newt</name>
    <dbReference type="NCBI Taxonomy" id="8319"/>
    <lineage>
        <taxon>Eukaryota</taxon>
        <taxon>Metazoa</taxon>
        <taxon>Chordata</taxon>
        <taxon>Craniata</taxon>
        <taxon>Vertebrata</taxon>
        <taxon>Euteleostomi</taxon>
        <taxon>Amphibia</taxon>
        <taxon>Batrachia</taxon>
        <taxon>Caudata</taxon>
        <taxon>Salamandroidea</taxon>
        <taxon>Salamandridae</taxon>
        <taxon>Pleurodelinae</taxon>
        <taxon>Pleurodeles</taxon>
    </lineage>
</organism>
<reference evidence="2" key="1">
    <citation type="journal article" date="2022" name="bioRxiv">
        <title>Sequencing and chromosome-scale assembly of the giantPleurodeles waltlgenome.</title>
        <authorList>
            <person name="Brown T."/>
            <person name="Elewa A."/>
            <person name="Iarovenko S."/>
            <person name="Subramanian E."/>
            <person name="Araus A.J."/>
            <person name="Petzold A."/>
            <person name="Susuki M."/>
            <person name="Suzuki K.-i.T."/>
            <person name="Hayashi T."/>
            <person name="Toyoda A."/>
            <person name="Oliveira C."/>
            <person name="Osipova E."/>
            <person name="Leigh N.D."/>
            <person name="Simon A."/>
            <person name="Yun M.H."/>
        </authorList>
    </citation>
    <scope>NUCLEOTIDE SEQUENCE</scope>
    <source>
        <strain evidence="2">20211129_DDA</strain>
        <tissue evidence="2">Liver</tissue>
    </source>
</reference>
<dbReference type="Proteomes" id="UP001066276">
    <property type="component" value="Chromosome 5"/>
</dbReference>
<evidence type="ECO:0000256" key="1">
    <source>
        <dbReference type="SAM" id="MobiDB-lite"/>
    </source>
</evidence>
<evidence type="ECO:0000313" key="2">
    <source>
        <dbReference type="EMBL" id="KAJ1154438.1"/>
    </source>
</evidence>
<evidence type="ECO:0000313" key="3">
    <source>
        <dbReference type="Proteomes" id="UP001066276"/>
    </source>
</evidence>
<sequence length="179" mass="19547">MLDGRSCQPPQGPVLLGNVMLVQGLEAVQHCDQEAVIQPLVGIDPQAPVCTPRVIRSSRQGTEDCLGLGEIGEHFYSFSDQSRDLDDTSTSSLIDSETYNSSTAPLTPTSMLRRTPIKCHEGRGEVVNLDKLMEPNEKRKKKKNARVARAMSWDYTGTQQLQHSLGDISLGPAALGLML</sequence>
<proteinExistence type="predicted"/>
<feature type="region of interest" description="Disordered" evidence="1">
    <location>
        <begin position="87"/>
        <end position="109"/>
    </location>
</feature>
<dbReference type="EMBL" id="JANPWB010000009">
    <property type="protein sequence ID" value="KAJ1154438.1"/>
    <property type="molecule type" value="Genomic_DNA"/>
</dbReference>
<feature type="compositionally biased region" description="Polar residues" evidence="1">
    <location>
        <begin position="97"/>
        <end position="109"/>
    </location>
</feature>